<dbReference type="GeneID" id="118419526"/>
<dbReference type="Proteomes" id="UP000001554">
    <property type="component" value="Chromosome 7"/>
</dbReference>
<proteinExistence type="predicted"/>
<feature type="compositionally biased region" description="Polar residues" evidence="1">
    <location>
        <begin position="438"/>
        <end position="448"/>
    </location>
</feature>
<keyword evidence="2" id="KW-1185">Reference proteome</keyword>
<feature type="compositionally biased region" description="Polar residues" evidence="1">
    <location>
        <begin position="53"/>
        <end position="74"/>
    </location>
</feature>
<dbReference type="AlphaFoldDB" id="A0A9J7LFF3"/>
<feature type="compositionally biased region" description="Polar residues" evidence="1">
    <location>
        <begin position="503"/>
        <end position="516"/>
    </location>
</feature>
<sequence>MPPSRKKGKELSSRPSHRKVNTPLELKPIAIIKLTKLDPETIQWWTQGKGKKNGSNTPVPESPSRNLRSQQQRYSKVDEPGTSSSPMLQSAKQASNQGTNSTDTIIKVCKVQGNKIVEIERKIRATPSKSKPAEDQRARHTTPAEKTSSPVMKPQSNRTARKSIRKSTFPQRASTSGAVTISAGTPPPSAKKASPVKVRSVNISPKRLSSTRLLFPGSKTAMITPPSPDRKKIRKNTAEESQASNAPKSPGKAERRSILWDILPEGRSLRSTRIPTEKMAAFKSNIEKNKVKVAAAKDGDKQPALQPRFHTRRTTAVTGRPPTPPHVQQVSSTTDASSTRRSSSSKQCEELSTLETSKHKLEDNCELGQKSDSVEVGSPKQSPVAEEKHDNIFSMLEQWERKGTVVQSSGEGLNVSPSGGDVKGTNSSNPTEEVKSSPAGSSPNISPTTKFKISVFKLKCPTTVSQQAGHTLSMYGRPRATVVSTTIPSNFVSRSLTFEPKISDTSQDTAETSNEGKSAALIDHDNAKSSDQNKSRRQGTDGDLLCEEHMCDSDEFDSPKRKVYSQMLSEQGASSDSEELVPDVDDISGVMFVSFSSKQAISAHSSVERETREKFGNELDKVLTELGQNKSGRGQRMAKDSPDSTEAAELYDKIATYERLLRAEVKRSKSREIVHPELSRKHIGLSHSPTLNLKELGVDIDVLQSPPRDSSPRSHEHYNVGQTRVSPQGSILASILMAPKDRSMLGAAPCVRYPEPSSTSPQFVSRTGKTTDITKIKGWKSKLDILSSP</sequence>
<evidence type="ECO:0000313" key="3">
    <source>
        <dbReference type="RefSeq" id="XP_035681838.1"/>
    </source>
</evidence>
<accession>A0A9J7LFF3</accession>
<name>A0A9J7LFF3_BRAFL</name>
<dbReference type="OrthoDB" id="6119313at2759"/>
<feature type="compositionally biased region" description="Low complexity" evidence="1">
    <location>
        <begin position="331"/>
        <end position="345"/>
    </location>
</feature>
<reference evidence="3" key="1">
    <citation type="journal article" date="2016" name="Genome Biol. Evol.">
        <title>Conserved non-coding elements in the most distant genera of cephalochordates: the Goldilocks principle.</title>
        <authorList>
            <person name="Yue J.X."/>
            <person name="Kozmikova I."/>
            <person name="Ono H."/>
            <person name="Nossa C.W."/>
            <person name="Kozmik Z."/>
            <person name="Putnam N.H."/>
            <person name="Yu J.K."/>
            <person name="Holland L.Z."/>
        </authorList>
    </citation>
    <scope>NUCLEOTIDE SEQUENCE</scope>
</reference>
<evidence type="ECO:0000313" key="2">
    <source>
        <dbReference type="Proteomes" id="UP000001554"/>
    </source>
</evidence>
<gene>
    <name evidence="3" type="primary">LOC118419526</name>
</gene>
<feature type="compositionally biased region" description="Polar residues" evidence="1">
    <location>
        <begin position="144"/>
        <end position="158"/>
    </location>
</feature>
<feature type="non-terminal residue" evidence="3">
    <location>
        <position position="789"/>
    </location>
</feature>
<feature type="compositionally biased region" description="Polar residues" evidence="1">
    <location>
        <begin position="405"/>
        <end position="417"/>
    </location>
</feature>
<feature type="region of interest" description="Disordered" evidence="1">
    <location>
        <begin position="45"/>
        <end position="104"/>
    </location>
</feature>
<feature type="compositionally biased region" description="Basic and acidic residues" evidence="1">
    <location>
        <begin position="522"/>
        <end position="541"/>
    </location>
</feature>
<organism evidence="2 3">
    <name type="scientific">Branchiostoma floridae</name>
    <name type="common">Florida lancelet</name>
    <name type="synonym">Amphioxus</name>
    <dbReference type="NCBI Taxonomy" id="7739"/>
    <lineage>
        <taxon>Eukaryota</taxon>
        <taxon>Metazoa</taxon>
        <taxon>Chordata</taxon>
        <taxon>Cephalochordata</taxon>
        <taxon>Leptocardii</taxon>
        <taxon>Amphioxiformes</taxon>
        <taxon>Branchiostomatidae</taxon>
        <taxon>Branchiostoma</taxon>
    </lineage>
</organism>
<feature type="region of interest" description="Disordered" evidence="1">
    <location>
        <begin position="293"/>
        <end position="448"/>
    </location>
</feature>
<feature type="compositionally biased region" description="Polar residues" evidence="1">
    <location>
        <begin position="81"/>
        <end position="104"/>
    </location>
</feature>
<feature type="region of interest" description="Disordered" evidence="1">
    <location>
        <begin position="117"/>
        <end position="258"/>
    </location>
</feature>
<reference evidence="2" key="2">
    <citation type="journal article" date="2020" name="Nat. Ecol. Evol.">
        <title>Deeply conserved synteny resolves early events in vertebrate evolution.</title>
        <authorList>
            <person name="Simakov O."/>
            <person name="Marletaz F."/>
            <person name="Yue J.X."/>
            <person name="O'Connell B."/>
            <person name="Jenkins J."/>
            <person name="Brandt A."/>
            <person name="Calef R."/>
            <person name="Tung C.H."/>
            <person name="Huang T.K."/>
            <person name="Schmutz J."/>
            <person name="Satoh N."/>
            <person name="Yu J.K."/>
            <person name="Putnam N.H."/>
            <person name="Green R.E."/>
            <person name="Rokhsar D.S."/>
        </authorList>
    </citation>
    <scope>NUCLEOTIDE SEQUENCE [LARGE SCALE GENOMIC DNA]</scope>
    <source>
        <strain evidence="2">S238N-H82</strain>
    </source>
</reference>
<protein>
    <submittedName>
        <fullName evidence="3">Uncharacterized protein LOC118419526</fullName>
    </submittedName>
</protein>
<reference evidence="3" key="3">
    <citation type="submission" date="2025-08" db="UniProtKB">
        <authorList>
            <consortium name="RefSeq"/>
        </authorList>
    </citation>
    <scope>IDENTIFICATION</scope>
</reference>
<evidence type="ECO:0000256" key="1">
    <source>
        <dbReference type="SAM" id="MobiDB-lite"/>
    </source>
</evidence>
<feature type="region of interest" description="Disordered" evidence="1">
    <location>
        <begin position="705"/>
        <end position="724"/>
    </location>
</feature>
<feature type="region of interest" description="Disordered" evidence="1">
    <location>
        <begin position="1"/>
        <end position="27"/>
    </location>
</feature>
<feature type="compositionally biased region" description="Polar residues" evidence="1">
    <location>
        <begin position="201"/>
        <end position="212"/>
    </location>
</feature>
<feature type="region of interest" description="Disordered" evidence="1">
    <location>
        <begin position="502"/>
        <end position="541"/>
    </location>
</feature>
<dbReference type="RefSeq" id="XP_035681838.1">
    <property type="nucleotide sequence ID" value="XM_035825945.1"/>
</dbReference>
<feature type="compositionally biased region" description="Polar residues" evidence="1">
    <location>
        <begin position="166"/>
        <end position="183"/>
    </location>
</feature>
<dbReference type="KEGG" id="bfo:118419526"/>